<keyword evidence="1" id="KW-1133">Transmembrane helix</keyword>
<protein>
    <submittedName>
        <fullName evidence="2">Uncharacterized protein</fullName>
    </submittedName>
</protein>
<proteinExistence type="predicted"/>
<keyword evidence="1" id="KW-0812">Transmembrane</keyword>
<evidence type="ECO:0000313" key="3">
    <source>
        <dbReference type="Proteomes" id="UP000273611"/>
    </source>
</evidence>
<gene>
    <name evidence="2" type="ORF">EEQ99_28875</name>
</gene>
<dbReference type="EMBL" id="RIBW01000018">
    <property type="protein sequence ID" value="RUL97095.1"/>
    <property type="molecule type" value="Genomic_DNA"/>
</dbReference>
<dbReference type="AlphaFoldDB" id="A0A432NBX9"/>
<dbReference type="Proteomes" id="UP000273611">
    <property type="component" value="Unassembled WGS sequence"/>
</dbReference>
<accession>A0A432NBX9</accession>
<feature type="transmembrane region" description="Helical" evidence="1">
    <location>
        <begin position="310"/>
        <end position="332"/>
    </location>
</feature>
<evidence type="ECO:0000256" key="1">
    <source>
        <dbReference type="SAM" id="Phobius"/>
    </source>
</evidence>
<keyword evidence="1" id="KW-0472">Membrane</keyword>
<comment type="caution">
    <text evidence="2">The sequence shown here is derived from an EMBL/GenBank/DDBJ whole genome shotgun (WGS) entry which is preliminary data.</text>
</comment>
<name>A0A432NBX9_9HYPH</name>
<evidence type="ECO:0000313" key="2">
    <source>
        <dbReference type="EMBL" id="RUL97095.1"/>
    </source>
</evidence>
<sequence>MWTASLSRREFLEVFASGTSDAVIERSRRLDLKAVLKEETGGVTVVWGQQPLNQMSFPNLAIAREGEISDLLAALNANPNAVSPFSAFCRLVPFEAARAFLDAPRGDSHLVTSVVIDAVAMLSLVEVQLHSEGIMKLRQASPAACRRTLSYVWARALSAGTPESQLPSLPDKWLDIYEVLNGGVLGDLVPSVSKHALAVLRVAASVFHEKQSTSVVQKLTEALVRSDRVELDQAWRDISAKVGIDVSLEGISKAPREERGSLLQKSLQDQGLSASTEDRDAARGFLATQVAPNSLDHIDILMTRSGPGAAFWYVFFATLQSPLALLSAFGGIGRRLSRDIHDVESFDMPPKADIGFEEFKVLSRFGMDDLGRKIGHSNQIEVELLPLVTAAFRFGRTQSAKPASSSELFDNPVPEEVISNLQLISSIVNETMASLKSKPNLEKTSKPRRNRKPYY</sequence>
<reference evidence="2 3" key="1">
    <citation type="journal article" date="2015" name="Int. J. Syst. Evol. Microbiol.">
        <title>Rhizobium anhuiense sp. nov., isolated from effective nodules of Vicia faba and Pisum sativum.</title>
        <authorList>
            <person name="Zhang Y.J."/>
            <person name="Zheng W.T."/>
            <person name="Everall I."/>
            <person name="Young J.P."/>
            <person name="Zhang X.X."/>
            <person name="Tian C.F."/>
            <person name="Sui X.H."/>
            <person name="Wang E.T."/>
            <person name="Chen W.X."/>
        </authorList>
    </citation>
    <scope>NUCLEOTIDE SEQUENCE [LARGE SCALE GENOMIC DNA]</scope>
    <source>
        <strain evidence="2 3">CCBAU 23252</strain>
    </source>
</reference>
<organism evidence="2 3">
    <name type="scientific">Rhizobium anhuiense</name>
    <dbReference type="NCBI Taxonomy" id="1184720"/>
    <lineage>
        <taxon>Bacteria</taxon>
        <taxon>Pseudomonadati</taxon>
        <taxon>Pseudomonadota</taxon>
        <taxon>Alphaproteobacteria</taxon>
        <taxon>Hyphomicrobiales</taxon>
        <taxon>Rhizobiaceae</taxon>
        <taxon>Rhizobium/Agrobacterium group</taxon>
        <taxon>Rhizobium</taxon>
    </lineage>
</organism>